<dbReference type="GO" id="GO:0005975">
    <property type="term" value="P:carbohydrate metabolic process"/>
    <property type="evidence" value="ECO:0007669"/>
    <property type="project" value="UniProtKB-ARBA"/>
</dbReference>
<proteinExistence type="predicted"/>
<evidence type="ECO:0000313" key="5">
    <source>
        <dbReference type="EMBL" id="PVG83397.1"/>
    </source>
</evidence>
<evidence type="ECO:0000256" key="1">
    <source>
        <dbReference type="SAM" id="MobiDB-lite"/>
    </source>
</evidence>
<evidence type="ECO:0000313" key="6">
    <source>
        <dbReference type="Proteomes" id="UP000246018"/>
    </source>
</evidence>
<feature type="region of interest" description="Disordered" evidence="1">
    <location>
        <begin position="1264"/>
        <end position="1287"/>
    </location>
</feature>
<dbReference type="InterPro" id="IPR001434">
    <property type="entry name" value="OmcB-like_DUF11"/>
</dbReference>
<protein>
    <recommendedName>
        <fullName evidence="7">DUF11 domain-containing protein</fullName>
    </recommendedName>
</protein>
<dbReference type="InterPro" id="IPR013783">
    <property type="entry name" value="Ig-like_fold"/>
</dbReference>
<name>A0A2T8FCF8_9ACTN</name>
<feature type="region of interest" description="Disordered" evidence="1">
    <location>
        <begin position="990"/>
        <end position="1016"/>
    </location>
</feature>
<dbReference type="InterPro" id="IPR011635">
    <property type="entry name" value="CARDB"/>
</dbReference>
<organism evidence="5 6">
    <name type="scientific">Nocardioides gansuensis</name>
    <dbReference type="NCBI Taxonomy" id="2138300"/>
    <lineage>
        <taxon>Bacteria</taxon>
        <taxon>Bacillati</taxon>
        <taxon>Actinomycetota</taxon>
        <taxon>Actinomycetes</taxon>
        <taxon>Propionibacteriales</taxon>
        <taxon>Nocardioidaceae</taxon>
        <taxon>Nocardioides</taxon>
    </lineage>
</organism>
<feature type="domain" description="DUF11" evidence="3">
    <location>
        <begin position="173"/>
        <end position="289"/>
    </location>
</feature>
<dbReference type="Pfam" id="PF07705">
    <property type="entry name" value="CARDB"/>
    <property type="match status" value="1"/>
</dbReference>
<evidence type="ECO:0000256" key="2">
    <source>
        <dbReference type="SAM" id="SignalP"/>
    </source>
</evidence>
<feature type="domain" description="DUF11" evidence="3">
    <location>
        <begin position="733"/>
        <end position="857"/>
    </location>
</feature>
<reference evidence="5 6" key="1">
    <citation type="submission" date="2018-04" db="EMBL/GenBank/DDBJ databases">
        <title>Genome of Nocardioides gansuensis WSJ-1.</title>
        <authorList>
            <person name="Wu S."/>
            <person name="Wang G."/>
        </authorList>
    </citation>
    <scope>NUCLEOTIDE SEQUENCE [LARGE SCALE GENOMIC DNA]</scope>
    <source>
        <strain evidence="5 6">WSJ-1</strain>
    </source>
</reference>
<feature type="compositionally biased region" description="Polar residues" evidence="1">
    <location>
        <begin position="1278"/>
        <end position="1287"/>
    </location>
</feature>
<feature type="domain" description="DUF11" evidence="3">
    <location>
        <begin position="303"/>
        <end position="416"/>
    </location>
</feature>
<feature type="domain" description="DUF11" evidence="3">
    <location>
        <begin position="888"/>
        <end position="1008"/>
    </location>
</feature>
<dbReference type="Pfam" id="PF01345">
    <property type="entry name" value="DUF11"/>
    <property type="match status" value="8"/>
</dbReference>
<dbReference type="EMBL" id="QDGZ01000003">
    <property type="protein sequence ID" value="PVG83397.1"/>
    <property type="molecule type" value="Genomic_DNA"/>
</dbReference>
<sequence length="1287" mass="133538">MRPPIRCEVTVSRFRSILVCIATLATSVVGLSLATPTASADPVPLTAAVTPSATTVPSGSSLTYAIHVENTGGQQLDEVELNMQLNGMTSFVLTSTVGSCSQSENLITCHAGSLEGFQGWDVTVRGTVTAADGTTLHNGATVNATHSSNTLSVSDHTDVLVSNAVTTPKPDLRVSVQGPTSIGPEQEATFNLTVNNQGNAHAVDVRVDTTLPLGFQFLSATANSLFTCAMGAPPSRTVVCTGGRINSGTNATITIIAKSAADADAIELTSVVDPFDEIDELNELNNTGSLLAQNQAPPAQQGLTITKSDDKDPVRPGHLLTYTINVKNIATTRADNVAVVDTTQGLDAASIQASTTKGVCTVAAPQVICTQKSPTLRLNPGETMDITITGRVVNTAGSLITNTATVSGNIKNKGVTNTAKAMTTVNPGVDLTVVQHAVATHDDGTPPNAFRAWDHFDYEIAVGNSGLDDATDVVVREKLAPGVVLDPAQPPTVPAGVTCAQVDNVVTCTGLDVQGAITSGNPSGTVEHLTLHVIAPPETGVISAEVTVDPNNVLFESDESNNVWVATANVTTGIDLTVSKKTHPEGATFAPSSNLVYVVTVTNLGTQDSTGITVRDLLPAGTRFREVVGDSNFTCNHNGASTGGVIECVGGRLRGTHNHTLAPDFATITIRLFAPAPPGAIKNQVRVDPDGEIDEIREDNNINTLLTNIQIGGCCVHHEFTIDKVQVSPDPAVNDGKAAPSGIVNYDLVVANEGSDVAFDVVVEDHLADGMVFRHAEDSNPGTGDFTCQAAGRIITCTGGTLDGSLGQTAQAGDTTRTIHVSVFAPAQPGSYINQAIIDPDNTHPEANETNNQDQVTTIVALGGGGSYIDLKVDSSQSAPVDGGGNPTDVVPSGNLQYTLKLENVGTAVAFNVNVRDTIPAGATFRSAKDRNPGEGAFDCGFSDGVVTCTGGTLDGSNNDTPAAGDNVRFVDILLFAPPQPGTYTNQAVVDPDGATAENDETNNSDQTATNVRLSGGGNYTDLKVKNIVVAGDGLSDTQLSDVPEPQPGQAYSYEVTVENTGTDPAYNVAFRNVIDPGVRFVSVTSPGNDFSCIHSSGVVLCDGGVLDGSNDLDPTYDTQATVTINVKAPMEHDRTYPLQSRIDPANTTPEANEANNTLSKSTKVLSQVDLTISDLTTSGSQGSEGDVRWTVSKAGAGVASNFVVTVELPVGTIPLNMNSVPDGFSCQIEENPINKVTCHGSMDSGTSSANFAVKTYVTGGEQTANGIVDPDNRVVESNESNNTKTS</sequence>
<evidence type="ECO:0000259" key="4">
    <source>
        <dbReference type="Pfam" id="PF07705"/>
    </source>
</evidence>
<feature type="domain" description="DUF11" evidence="3">
    <location>
        <begin position="49"/>
        <end position="146"/>
    </location>
</feature>
<feature type="domain" description="DUF11" evidence="3">
    <location>
        <begin position="1041"/>
        <end position="1161"/>
    </location>
</feature>
<dbReference type="Proteomes" id="UP000246018">
    <property type="component" value="Unassembled WGS sequence"/>
</dbReference>
<feature type="domain" description="CARDB" evidence="4">
    <location>
        <begin position="1170"/>
        <end position="1286"/>
    </location>
</feature>
<dbReference type="NCBIfam" id="TIGR01451">
    <property type="entry name" value="B_ant_repeat"/>
    <property type="match status" value="5"/>
</dbReference>
<accession>A0A2T8FCF8</accession>
<dbReference type="PANTHER" id="PTHR34819:SF3">
    <property type="entry name" value="CELL SURFACE PROTEIN"/>
    <property type="match status" value="1"/>
</dbReference>
<keyword evidence="6" id="KW-1185">Reference proteome</keyword>
<dbReference type="Gene3D" id="2.60.40.10">
    <property type="entry name" value="Immunoglobulins"/>
    <property type="match status" value="7"/>
</dbReference>
<feature type="domain" description="DUF11" evidence="3">
    <location>
        <begin position="575"/>
        <end position="702"/>
    </location>
</feature>
<dbReference type="InterPro" id="IPR051172">
    <property type="entry name" value="Chlamydia_OmcB"/>
</dbReference>
<comment type="caution">
    <text evidence="5">The sequence shown here is derived from an EMBL/GenBank/DDBJ whole genome shotgun (WGS) entry which is preliminary data.</text>
</comment>
<feature type="domain" description="DUF11" evidence="3">
    <location>
        <begin position="452"/>
        <end position="566"/>
    </location>
</feature>
<feature type="chain" id="PRO_5015595403" description="DUF11 domain-containing protein" evidence="2">
    <location>
        <begin position="41"/>
        <end position="1287"/>
    </location>
</feature>
<dbReference type="PANTHER" id="PTHR34819">
    <property type="entry name" value="LARGE CYSTEINE-RICH PERIPLASMIC PROTEIN OMCB"/>
    <property type="match status" value="1"/>
</dbReference>
<dbReference type="InterPro" id="IPR047589">
    <property type="entry name" value="DUF11_rpt"/>
</dbReference>
<feature type="signal peptide" evidence="2">
    <location>
        <begin position="1"/>
        <end position="40"/>
    </location>
</feature>
<gene>
    <name evidence="5" type="ORF">DDE18_08905</name>
</gene>
<evidence type="ECO:0008006" key="7">
    <source>
        <dbReference type="Google" id="ProtNLM"/>
    </source>
</evidence>
<feature type="compositionally biased region" description="Polar residues" evidence="1">
    <location>
        <begin position="1004"/>
        <end position="1013"/>
    </location>
</feature>
<keyword evidence="2" id="KW-0732">Signal</keyword>
<evidence type="ECO:0000259" key="3">
    <source>
        <dbReference type="Pfam" id="PF01345"/>
    </source>
</evidence>